<proteinExistence type="predicted"/>
<dbReference type="AlphaFoldDB" id="A0A432GN70"/>
<dbReference type="EMBL" id="QNZJ01000258">
    <property type="protein sequence ID" value="RTZ84670.1"/>
    <property type="molecule type" value="Genomic_DNA"/>
</dbReference>
<gene>
    <name evidence="1" type="ORF">DSY95_05880</name>
</gene>
<protein>
    <submittedName>
        <fullName evidence="1">Uncharacterized protein</fullName>
    </submittedName>
</protein>
<organism evidence="1 2">
    <name type="scientific">SAR324 cluster bacterium</name>
    <dbReference type="NCBI Taxonomy" id="2024889"/>
    <lineage>
        <taxon>Bacteria</taxon>
        <taxon>Deltaproteobacteria</taxon>
        <taxon>SAR324 cluster</taxon>
    </lineage>
</organism>
<comment type="caution">
    <text evidence="1">The sequence shown here is derived from an EMBL/GenBank/DDBJ whole genome shotgun (WGS) entry which is preliminary data.</text>
</comment>
<dbReference type="Proteomes" id="UP000287719">
    <property type="component" value="Unassembled WGS sequence"/>
</dbReference>
<reference evidence="1 2" key="1">
    <citation type="submission" date="2018-06" db="EMBL/GenBank/DDBJ databases">
        <title>Combined omics and stable isotope probing to characterize newly discovered Mariana Back-Arc vent microbial communities.</title>
        <authorList>
            <person name="Trembath-Reichert E."/>
            <person name="Huber J.A."/>
        </authorList>
    </citation>
    <scope>NUCLEOTIDE SEQUENCE [LARGE SCALE GENOMIC DNA]</scope>
    <source>
        <strain evidence="1">MAG 54</strain>
    </source>
</reference>
<sequence>MFVLLLKCLKELIAAVYIIYPHYIDPDTEDLCEVERVLEVIEEQKYRYDSEKIYRFIIDSRNFLSRKIQLIIRIVLGE</sequence>
<name>A0A432GN70_9DELT</name>
<evidence type="ECO:0000313" key="1">
    <source>
        <dbReference type="EMBL" id="RTZ84670.1"/>
    </source>
</evidence>
<evidence type="ECO:0000313" key="2">
    <source>
        <dbReference type="Proteomes" id="UP000287719"/>
    </source>
</evidence>
<accession>A0A432GN70</accession>